<dbReference type="EMBL" id="CM046104">
    <property type="protein sequence ID" value="KAI8424195.1"/>
    <property type="molecule type" value="Genomic_DNA"/>
</dbReference>
<name>A0ACC0JK24_CHOFU</name>
<sequence>MYILNKQPKTAMVQLYDRLVDKVADTCVKLYNGLPKTGKPIDNEWTVLSCLLQYDKISENLEVVSLGTGSKCIGASKMSPFGDVLNDSHAEVFARRGFLIYLYDNIEQALQSKKSIFIFENGKFTLKDNIEFIFYSSQLPCGDASIIPKEDEENFGEVLQSLKQKACEDISDIDLKKINGDIHRTGAKCLPDSAQDSKEPGTNYHLLGQVRIKPGRGDRTQSVSCSDKIARWIHIGVQGALLDLLINKPFFIHHFVFGAGVPYSEESLTRSLLKRTDVSMVIPDVMPKFYQSRLVFPHIKSDLNVRPAAGSIVWSKSRAAEGVESAERHERSAHELSSLQREFDAWPLASPGLSLFRQVSNRIASPFRVQKHKSFEVRRFISLHRPGAMTAQWRFWGINHNTGERVRRSSPEFTLQLGRKLDALREFRYREAGGGSSHDSLFIHNKLPWSDLKGGLVGRSVSEALNTSIQSHSSSVDRRRATNEPDRRLDRPYARTKSREYRQRSCVRVHIDLHRYSYADRRYGGPKNACRSAGRAQSWLSRYISLSQ</sequence>
<keyword evidence="2" id="KW-1185">Reference proteome</keyword>
<dbReference type="Proteomes" id="UP001064048">
    <property type="component" value="Chromosome 4"/>
</dbReference>
<reference evidence="1 2" key="1">
    <citation type="journal article" date="2022" name="Genome Biol. Evol.">
        <title>The Spruce Budworm Genome: Reconstructing the Evolutionary History of Antifreeze Proteins.</title>
        <authorList>
            <person name="Beliveau C."/>
            <person name="Gagne P."/>
            <person name="Picq S."/>
            <person name="Vernygora O."/>
            <person name="Keeling C.I."/>
            <person name="Pinkney K."/>
            <person name="Doucet D."/>
            <person name="Wen F."/>
            <person name="Johnston J.S."/>
            <person name="Maaroufi H."/>
            <person name="Boyle B."/>
            <person name="Laroche J."/>
            <person name="Dewar K."/>
            <person name="Juretic N."/>
            <person name="Blackburn G."/>
            <person name="Nisole A."/>
            <person name="Brunet B."/>
            <person name="Brandao M."/>
            <person name="Lumley L."/>
            <person name="Duan J."/>
            <person name="Quan G."/>
            <person name="Lucarotti C.J."/>
            <person name="Roe A.D."/>
            <person name="Sperling F.A.H."/>
            <person name="Levesque R.C."/>
            <person name="Cusson M."/>
        </authorList>
    </citation>
    <scope>NUCLEOTIDE SEQUENCE [LARGE SCALE GENOMIC DNA]</scope>
    <source>
        <strain evidence="1">Glfc:IPQL:Cfum</strain>
    </source>
</reference>
<comment type="caution">
    <text evidence="1">The sequence shown here is derived from an EMBL/GenBank/DDBJ whole genome shotgun (WGS) entry which is preliminary data.</text>
</comment>
<proteinExistence type="predicted"/>
<evidence type="ECO:0000313" key="2">
    <source>
        <dbReference type="Proteomes" id="UP001064048"/>
    </source>
</evidence>
<gene>
    <name evidence="1" type="ORF">MSG28_002775</name>
</gene>
<evidence type="ECO:0000313" key="1">
    <source>
        <dbReference type="EMBL" id="KAI8424195.1"/>
    </source>
</evidence>
<protein>
    <submittedName>
        <fullName evidence="1">Uncharacterized protein</fullName>
    </submittedName>
</protein>
<organism evidence="1 2">
    <name type="scientific">Choristoneura fumiferana</name>
    <name type="common">Spruce budworm moth</name>
    <name type="synonym">Archips fumiferana</name>
    <dbReference type="NCBI Taxonomy" id="7141"/>
    <lineage>
        <taxon>Eukaryota</taxon>
        <taxon>Metazoa</taxon>
        <taxon>Ecdysozoa</taxon>
        <taxon>Arthropoda</taxon>
        <taxon>Hexapoda</taxon>
        <taxon>Insecta</taxon>
        <taxon>Pterygota</taxon>
        <taxon>Neoptera</taxon>
        <taxon>Endopterygota</taxon>
        <taxon>Lepidoptera</taxon>
        <taxon>Glossata</taxon>
        <taxon>Ditrysia</taxon>
        <taxon>Tortricoidea</taxon>
        <taxon>Tortricidae</taxon>
        <taxon>Tortricinae</taxon>
        <taxon>Choristoneura</taxon>
    </lineage>
</organism>
<accession>A0ACC0JK24</accession>